<dbReference type="AlphaFoldDB" id="A0A6J4ULH3"/>
<protein>
    <submittedName>
        <fullName evidence="2">Uncharacterized protein</fullName>
    </submittedName>
</protein>
<proteinExistence type="predicted"/>
<feature type="region of interest" description="Disordered" evidence="1">
    <location>
        <begin position="1"/>
        <end position="21"/>
    </location>
</feature>
<name>A0A6J4ULH3_9CYAN</name>
<gene>
    <name evidence="2" type="ORF">AVDCRST_MAG81-82</name>
</gene>
<dbReference type="EMBL" id="CADCWO010000009">
    <property type="protein sequence ID" value="CAA9554163.1"/>
    <property type="molecule type" value="Genomic_DNA"/>
</dbReference>
<evidence type="ECO:0000313" key="2">
    <source>
        <dbReference type="EMBL" id="CAA9554163.1"/>
    </source>
</evidence>
<organism evidence="2">
    <name type="scientific">uncultured Synechococcales cyanobacterium</name>
    <dbReference type="NCBI Taxonomy" id="1936017"/>
    <lineage>
        <taxon>Bacteria</taxon>
        <taxon>Bacillati</taxon>
        <taxon>Cyanobacteriota</taxon>
        <taxon>Cyanophyceae</taxon>
        <taxon>Synechococcales</taxon>
        <taxon>environmental samples</taxon>
    </lineage>
</organism>
<feature type="non-terminal residue" evidence="2">
    <location>
        <position position="21"/>
    </location>
</feature>
<sequence length="21" mass="2276">AKKRLFRTSSELCPTEGALPA</sequence>
<accession>A0A6J4ULH3</accession>
<feature type="non-terminal residue" evidence="2">
    <location>
        <position position="1"/>
    </location>
</feature>
<reference evidence="2" key="1">
    <citation type="submission" date="2020-02" db="EMBL/GenBank/DDBJ databases">
        <authorList>
            <person name="Meier V. D."/>
        </authorList>
    </citation>
    <scope>NUCLEOTIDE SEQUENCE</scope>
    <source>
        <strain evidence="2">AVDCRST_MAG81</strain>
    </source>
</reference>
<evidence type="ECO:0000256" key="1">
    <source>
        <dbReference type="SAM" id="MobiDB-lite"/>
    </source>
</evidence>